<comment type="caution">
    <text evidence="1">The sequence shown here is derived from an EMBL/GenBank/DDBJ whole genome shotgun (WGS) entry which is preliminary data.</text>
</comment>
<accession>A0A9D1RZQ3</accession>
<evidence type="ECO:0000313" key="1">
    <source>
        <dbReference type="EMBL" id="HIW96774.1"/>
    </source>
</evidence>
<organism evidence="1 2">
    <name type="scientific">Candidatus Corynebacterium gallistercoris</name>
    <dbReference type="NCBI Taxonomy" id="2838530"/>
    <lineage>
        <taxon>Bacteria</taxon>
        <taxon>Bacillati</taxon>
        <taxon>Actinomycetota</taxon>
        <taxon>Actinomycetes</taxon>
        <taxon>Mycobacteriales</taxon>
        <taxon>Corynebacteriaceae</taxon>
        <taxon>Corynebacterium</taxon>
    </lineage>
</organism>
<protein>
    <submittedName>
        <fullName evidence="1">Uncharacterized protein</fullName>
    </submittedName>
</protein>
<reference evidence="1" key="2">
    <citation type="submission" date="2021-04" db="EMBL/GenBank/DDBJ databases">
        <authorList>
            <person name="Gilroy R."/>
        </authorList>
    </citation>
    <scope>NUCLEOTIDE SEQUENCE</scope>
    <source>
        <strain evidence="1">4376</strain>
    </source>
</reference>
<dbReference type="EMBL" id="DXFZ01000116">
    <property type="protein sequence ID" value="HIW96774.1"/>
    <property type="molecule type" value="Genomic_DNA"/>
</dbReference>
<gene>
    <name evidence="1" type="ORF">H9867_09915</name>
</gene>
<evidence type="ECO:0000313" key="2">
    <source>
        <dbReference type="Proteomes" id="UP000824189"/>
    </source>
</evidence>
<sequence length="54" mass="6133">MSGLFFWCFSRGFFGVAAALNLMAQVGDLRAERADLLEQGRLVVFFPLRLLLLR</sequence>
<dbReference type="AlphaFoldDB" id="A0A9D1RZQ3"/>
<proteinExistence type="predicted"/>
<dbReference type="Proteomes" id="UP000824189">
    <property type="component" value="Unassembled WGS sequence"/>
</dbReference>
<name>A0A9D1RZQ3_9CORY</name>
<reference evidence="1" key="1">
    <citation type="journal article" date="2021" name="PeerJ">
        <title>Extensive microbial diversity within the chicken gut microbiome revealed by metagenomics and culture.</title>
        <authorList>
            <person name="Gilroy R."/>
            <person name="Ravi A."/>
            <person name="Getino M."/>
            <person name="Pursley I."/>
            <person name="Horton D.L."/>
            <person name="Alikhan N.F."/>
            <person name="Baker D."/>
            <person name="Gharbi K."/>
            <person name="Hall N."/>
            <person name="Watson M."/>
            <person name="Adriaenssens E.M."/>
            <person name="Foster-Nyarko E."/>
            <person name="Jarju S."/>
            <person name="Secka A."/>
            <person name="Antonio M."/>
            <person name="Oren A."/>
            <person name="Chaudhuri R.R."/>
            <person name="La Ragione R."/>
            <person name="Hildebrand F."/>
            <person name="Pallen M.J."/>
        </authorList>
    </citation>
    <scope>NUCLEOTIDE SEQUENCE</scope>
    <source>
        <strain evidence="1">4376</strain>
    </source>
</reference>